<evidence type="ECO:0000313" key="1">
    <source>
        <dbReference type="EMBL" id="AWP16169.1"/>
    </source>
</evidence>
<gene>
    <name evidence="1" type="ORF">SMAX5B_008928</name>
</gene>
<dbReference type="EMBL" id="CP026259">
    <property type="protein sequence ID" value="AWP16169.1"/>
    <property type="molecule type" value="Genomic_DNA"/>
</dbReference>
<evidence type="ECO:0000313" key="2">
    <source>
        <dbReference type="Proteomes" id="UP000246464"/>
    </source>
</evidence>
<keyword evidence="2" id="KW-1185">Reference proteome</keyword>
<name>A0A2U9CK71_SCOMX</name>
<protein>
    <submittedName>
        <fullName evidence="1">Uncharacterized protein</fullName>
    </submittedName>
</protein>
<dbReference type="AlphaFoldDB" id="A0A2U9CK71"/>
<dbReference type="Proteomes" id="UP000246464">
    <property type="component" value="Chromosome 17"/>
</dbReference>
<proteinExistence type="predicted"/>
<organism evidence="1 2">
    <name type="scientific">Scophthalmus maximus</name>
    <name type="common">Turbot</name>
    <name type="synonym">Psetta maxima</name>
    <dbReference type="NCBI Taxonomy" id="52904"/>
    <lineage>
        <taxon>Eukaryota</taxon>
        <taxon>Metazoa</taxon>
        <taxon>Chordata</taxon>
        <taxon>Craniata</taxon>
        <taxon>Vertebrata</taxon>
        <taxon>Euteleostomi</taxon>
        <taxon>Actinopterygii</taxon>
        <taxon>Neopterygii</taxon>
        <taxon>Teleostei</taxon>
        <taxon>Neoteleostei</taxon>
        <taxon>Acanthomorphata</taxon>
        <taxon>Carangaria</taxon>
        <taxon>Pleuronectiformes</taxon>
        <taxon>Pleuronectoidei</taxon>
        <taxon>Scophthalmidae</taxon>
        <taxon>Scophthalmus</taxon>
    </lineage>
</organism>
<accession>A0A2U9CK71</accession>
<sequence>MTVLSVLRDTQEPPAECLEMLTFNGSHRWNLLQTLTFNSTEEFCTGEVSSRHADPSSSSSRVHGETVDITPLVCGGHGGIVLPLPRPLSSGSQSAPTGKAVL</sequence>
<reference evidence="1 2" key="1">
    <citation type="submission" date="2017-12" db="EMBL/GenBank/DDBJ databases">
        <title>Integrating genomic resources of turbot (Scophthalmus maximus) in depth evaluation of genetic and physical mapping variation across individuals.</title>
        <authorList>
            <person name="Martinez P."/>
        </authorList>
    </citation>
    <scope>NUCLEOTIDE SEQUENCE [LARGE SCALE GENOMIC DNA]</scope>
</reference>